<gene>
    <name evidence="2" type="ORF">HMPREF1318_2778</name>
</gene>
<reference evidence="2 3" key="1">
    <citation type="submission" date="2012-05" db="EMBL/GenBank/DDBJ databases">
        <authorList>
            <person name="Harkins D.M."/>
            <person name="Madupu R."/>
            <person name="Durkin A.S."/>
            <person name="Torralba M."/>
            <person name="Methe B."/>
            <person name="Sutton G.G."/>
            <person name="Nelson K.E."/>
        </authorList>
    </citation>
    <scope>NUCLEOTIDE SEQUENCE [LARGE SCALE GENOMIC DNA]</scope>
    <source>
        <strain evidence="2 3">F0489</strain>
    </source>
</reference>
<dbReference type="eggNOG" id="ENOG5032ZRG">
    <property type="taxonomic scope" value="Bacteria"/>
</dbReference>
<evidence type="ECO:0000259" key="1">
    <source>
        <dbReference type="Pfam" id="PF14423"/>
    </source>
</evidence>
<name>J0MWB9_9ACTO</name>
<comment type="caution">
    <text evidence="2">The sequence shown here is derived from an EMBL/GenBank/DDBJ whole genome shotgun (WGS) entry which is preliminary data.</text>
</comment>
<accession>J0MWB9</accession>
<dbReference type="EMBL" id="AKFT01000222">
    <property type="protein sequence ID" value="EJF36382.1"/>
    <property type="molecule type" value="Genomic_DNA"/>
</dbReference>
<evidence type="ECO:0000313" key="3">
    <source>
        <dbReference type="Proteomes" id="UP000002941"/>
    </source>
</evidence>
<evidence type="ECO:0000313" key="2">
    <source>
        <dbReference type="EMBL" id="EJF36382.1"/>
    </source>
</evidence>
<dbReference type="InterPro" id="IPR025675">
    <property type="entry name" value="Imm5"/>
</dbReference>
<dbReference type="Pfam" id="PF14423">
    <property type="entry name" value="Imm5"/>
    <property type="match status" value="1"/>
</dbReference>
<organism evidence="2 3">
    <name type="scientific">Actinomyces massiliensis F0489</name>
    <dbReference type="NCBI Taxonomy" id="1125718"/>
    <lineage>
        <taxon>Bacteria</taxon>
        <taxon>Bacillati</taxon>
        <taxon>Actinomycetota</taxon>
        <taxon>Actinomycetes</taxon>
        <taxon>Actinomycetales</taxon>
        <taxon>Actinomycetaceae</taxon>
        <taxon>Actinomyces</taxon>
    </lineage>
</organism>
<dbReference type="PATRIC" id="fig|1125718.3.peg.2844"/>
<protein>
    <submittedName>
        <fullName evidence="2">Immunity protein Imm5</fullName>
    </submittedName>
</protein>
<sequence>MDAVSRDIETGRVELAASSKAILSLGTRRRIWRAMIDPQNDEASYRHRIELDGMCVRRVQHLWDRVFPGDNRIEEMLALAQKLVNQQINPKQAENRAEDFPVDVSGEVENITAPTQSAILIAEGAAHITISTCYRNPDYNTADGETADDELLPDSLDTSYCCASAAAGALNWMPIEKTDAPARRTFWTWYLDEAIPTALAG</sequence>
<feature type="domain" description="Immunity protein Imm5" evidence="1">
    <location>
        <begin position="8"/>
        <end position="196"/>
    </location>
</feature>
<dbReference type="Proteomes" id="UP000002941">
    <property type="component" value="Unassembled WGS sequence"/>
</dbReference>
<keyword evidence="3" id="KW-1185">Reference proteome</keyword>
<dbReference type="AlphaFoldDB" id="J0MWB9"/>
<proteinExistence type="predicted"/>